<accession>A0AAD5WG33</accession>
<organism evidence="1 2">
    <name type="scientific">Parelaphostrongylus tenuis</name>
    <name type="common">Meningeal worm</name>
    <dbReference type="NCBI Taxonomy" id="148309"/>
    <lineage>
        <taxon>Eukaryota</taxon>
        <taxon>Metazoa</taxon>
        <taxon>Ecdysozoa</taxon>
        <taxon>Nematoda</taxon>
        <taxon>Chromadorea</taxon>
        <taxon>Rhabditida</taxon>
        <taxon>Rhabditina</taxon>
        <taxon>Rhabditomorpha</taxon>
        <taxon>Strongyloidea</taxon>
        <taxon>Metastrongylidae</taxon>
        <taxon>Parelaphostrongylus</taxon>
    </lineage>
</organism>
<dbReference type="EMBL" id="JAHQIW010006381">
    <property type="protein sequence ID" value="KAJ1369004.1"/>
    <property type="molecule type" value="Genomic_DNA"/>
</dbReference>
<reference evidence="1" key="1">
    <citation type="submission" date="2021-06" db="EMBL/GenBank/DDBJ databases">
        <title>Parelaphostrongylus tenuis whole genome reference sequence.</title>
        <authorList>
            <person name="Garwood T.J."/>
            <person name="Larsen P.A."/>
            <person name="Fountain-Jones N.M."/>
            <person name="Garbe J.R."/>
            <person name="Macchietto M.G."/>
            <person name="Kania S.A."/>
            <person name="Gerhold R.W."/>
            <person name="Richards J.E."/>
            <person name="Wolf T.M."/>
        </authorList>
    </citation>
    <scope>NUCLEOTIDE SEQUENCE</scope>
    <source>
        <strain evidence="1">MNPRO001-30</strain>
        <tissue evidence="1">Meninges</tissue>
    </source>
</reference>
<sequence length="162" mass="18511">RAMIGTRRCERERCALFVPETVHMVVKEITCSRLKLTHNYMRDLICYLLPMDINPLNSCVIYLLHSMVAVPTGRSMMKVMTAWKTMHLSQILGDVSQLFIEDQLLRVRARVRLCLTQAGKGSRRDLALGRPLFCILLVVEGRALQEDDEMSIEVVVGGHKNR</sequence>
<evidence type="ECO:0000313" key="2">
    <source>
        <dbReference type="Proteomes" id="UP001196413"/>
    </source>
</evidence>
<gene>
    <name evidence="1" type="ORF">KIN20_030375</name>
</gene>
<keyword evidence="2" id="KW-1185">Reference proteome</keyword>
<protein>
    <submittedName>
        <fullName evidence="1">Uncharacterized protein</fullName>
    </submittedName>
</protein>
<feature type="non-terminal residue" evidence="1">
    <location>
        <position position="1"/>
    </location>
</feature>
<proteinExistence type="predicted"/>
<dbReference type="Proteomes" id="UP001196413">
    <property type="component" value="Unassembled WGS sequence"/>
</dbReference>
<evidence type="ECO:0000313" key="1">
    <source>
        <dbReference type="EMBL" id="KAJ1369004.1"/>
    </source>
</evidence>
<comment type="caution">
    <text evidence="1">The sequence shown here is derived from an EMBL/GenBank/DDBJ whole genome shotgun (WGS) entry which is preliminary data.</text>
</comment>
<dbReference type="AlphaFoldDB" id="A0AAD5WG33"/>
<name>A0AAD5WG33_PARTN</name>